<reference evidence="1 2" key="1">
    <citation type="submission" date="2023-07" db="EMBL/GenBank/DDBJ databases">
        <title>Sequencing the genomes of 1000 actinobacteria strains.</title>
        <authorList>
            <person name="Klenk H.-P."/>
        </authorList>
    </citation>
    <scope>NUCLEOTIDE SEQUENCE [LARGE SCALE GENOMIC DNA]</scope>
    <source>
        <strain evidence="1 2">DSM 44109</strain>
    </source>
</reference>
<sequence length="89" mass="10002">MFIDGNEMFVDDTECDRYLDALYPGKRAADPRDPGETFLHEDGFYRWDRMGGHRETYAGLPVAGFRMLTGRDTTPDPSRCAGSTCTITS</sequence>
<name>A0ABT9RMW3_9ACTN</name>
<protein>
    <submittedName>
        <fullName evidence="1">Uncharacterized protein</fullName>
    </submittedName>
</protein>
<dbReference type="RefSeq" id="WP_306873944.1">
    <property type="nucleotide sequence ID" value="NZ_JAUSRB010000002.1"/>
</dbReference>
<keyword evidence="2" id="KW-1185">Reference proteome</keyword>
<accession>A0ABT9RMW3</accession>
<dbReference type="EMBL" id="JAUSRB010000002">
    <property type="protein sequence ID" value="MDP9869710.1"/>
    <property type="molecule type" value="Genomic_DNA"/>
</dbReference>
<comment type="caution">
    <text evidence="1">The sequence shown here is derived from an EMBL/GenBank/DDBJ whole genome shotgun (WGS) entry which is preliminary data.</text>
</comment>
<organism evidence="1 2">
    <name type="scientific">Streptosporangium brasiliense</name>
    <dbReference type="NCBI Taxonomy" id="47480"/>
    <lineage>
        <taxon>Bacteria</taxon>
        <taxon>Bacillati</taxon>
        <taxon>Actinomycetota</taxon>
        <taxon>Actinomycetes</taxon>
        <taxon>Streptosporangiales</taxon>
        <taxon>Streptosporangiaceae</taxon>
        <taxon>Streptosporangium</taxon>
    </lineage>
</organism>
<proteinExistence type="predicted"/>
<gene>
    <name evidence="1" type="ORF">J2S55_008976</name>
</gene>
<dbReference type="Proteomes" id="UP001230426">
    <property type="component" value="Unassembled WGS sequence"/>
</dbReference>
<evidence type="ECO:0000313" key="2">
    <source>
        <dbReference type="Proteomes" id="UP001230426"/>
    </source>
</evidence>
<evidence type="ECO:0000313" key="1">
    <source>
        <dbReference type="EMBL" id="MDP9869710.1"/>
    </source>
</evidence>